<dbReference type="PATRIC" id="fig|1439726.3.peg.479"/>
<gene>
    <name evidence="12" type="primary">yusV</name>
    <name evidence="12" type="ORF">A6302_00453</name>
</gene>
<evidence type="ECO:0000256" key="6">
    <source>
        <dbReference type="ARBA" id="ARBA00022741"/>
    </source>
</evidence>
<dbReference type="FunFam" id="3.40.50.300:FF:000134">
    <property type="entry name" value="Iron-enterobactin ABC transporter ATP-binding protein"/>
    <property type="match status" value="1"/>
</dbReference>
<evidence type="ECO:0000259" key="11">
    <source>
        <dbReference type="PROSITE" id="PS50893"/>
    </source>
</evidence>
<dbReference type="PANTHER" id="PTHR42771">
    <property type="entry name" value="IRON(3+)-HYDROXAMATE IMPORT ATP-BINDING PROTEIN FHUC"/>
    <property type="match status" value="1"/>
</dbReference>
<comment type="caution">
    <text evidence="12">The sequence shown here is derived from an EMBL/GenBank/DDBJ whole genome shotgun (WGS) entry which is preliminary data.</text>
</comment>
<evidence type="ECO:0000256" key="7">
    <source>
        <dbReference type="ARBA" id="ARBA00022840"/>
    </source>
</evidence>
<organism evidence="12 13">
    <name type="scientific">Methylobrevis pamukkalensis</name>
    <dbReference type="NCBI Taxonomy" id="1439726"/>
    <lineage>
        <taxon>Bacteria</taxon>
        <taxon>Pseudomonadati</taxon>
        <taxon>Pseudomonadota</taxon>
        <taxon>Alphaproteobacteria</taxon>
        <taxon>Hyphomicrobiales</taxon>
        <taxon>Pleomorphomonadaceae</taxon>
        <taxon>Methylobrevis</taxon>
    </lineage>
</organism>
<evidence type="ECO:0000256" key="5">
    <source>
        <dbReference type="ARBA" id="ARBA00022496"/>
    </source>
</evidence>
<evidence type="ECO:0000256" key="8">
    <source>
        <dbReference type="ARBA" id="ARBA00023004"/>
    </source>
</evidence>
<keyword evidence="5" id="KW-0410">Iron transport</keyword>
<keyword evidence="4" id="KW-1003">Cell membrane</keyword>
<dbReference type="EMBL" id="MCRJ01000006">
    <property type="protein sequence ID" value="ODN72155.1"/>
    <property type="molecule type" value="Genomic_DNA"/>
</dbReference>
<dbReference type="SMART" id="SM00382">
    <property type="entry name" value="AAA"/>
    <property type="match status" value="1"/>
</dbReference>
<dbReference type="PANTHER" id="PTHR42771:SF2">
    <property type="entry name" value="IRON(3+)-HYDROXAMATE IMPORT ATP-BINDING PROTEIN FHUC"/>
    <property type="match status" value="1"/>
</dbReference>
<comment type="subcellular location">
    <subcellularLocation>
        <location evidence="1">Cell membrane</location>
        <topology evidence="1">Peripheral membrane protein</topology>
    </subcellularLocation>
</comment>
<keyword evidence="8" id="KW-0408">Iron</keyword>
<dbReference type="CDD" id="cd03214">
    <property type="entry name" value="ABC_Iron-Siderophores_B12_Hemin"/>
    <property type="match status" value="1"/>
</dbReference>
<dbReference type="OrthoDB" id="9805601at2"/>
<dbReference type="PROSITE" id="PS50893">
    <property type="entry name" value="ABC_TRANSPORTER_2"/>
    <property type="match status" value="1"/>
</dbReference>
<evidence type="ECO:0000256" key="3">
    <source>
        <dbReference type="ARBA" id="ARBA00022448"/>
    </source>
</evidence>
<evidence type="ECO:0000313" key="13">
    <source>
        <dbReference type="Proteomes" id="UP000094622"/>
    </source>
</evidence>
<dbReference type="SUPFAM" id="SSF52540">
    <property type="entry name" value="P-loop containing nucleoside triphosphate hydrolases"/>
    <property type="match status" value="1"/>
</dbReference>
<keyword evidence="13" id="KW-1185">Reference proteome</keyword>
<dbReference type="RefSeq" id="WP_083255418.1">
    <property type="nucleotide sequence ID" value="NZ_MCRJ01000006.1"/>
</dbReference>
<keyword evidence="3" id="KW-0813">Transport</keyword>
<dbReference type="PROSITE" id="PS00211">
    <property type="entry name" value="ABC_TRANSPORTER_1"/>
    <property type="match status" value="1"/>
</dbReference>
<dbReference type="Pfam" id="PF00005">
    <property type="entry name" value="ABC_tran"/>
    <property type="match status" value="1"/>
</dbReference>
<evidence type="ECO:0000256" key="2">
    <source>
        <dbReference type="ARBA" id="ARBA00005417"/>
    </source>
</evidence>
<name>A0A1E3H7M6_9HYPH</name>
<dbReference type="GO" id="GO:0006826">
    <property type="term" value="P:iron ion transport"/>
    <property type="evidence" value="ECO:0007669"/>
    <property type="project" value="UniProtKB-KW"/>
</dbReference>
<comment type="similarity">
    <text evidence="2">Belongs to the ABC transporter superfamily.</text>
</comment>
<evidence type="ECO:0000256" key="10">
    <source>
        <dbReference type="ARBA" id="ARBA00023136"/>
    </source>
</evidence>
<feature type="domain" description="ABC transporter" evidence="11">
    <location>
        <begin position="22"/>
        <end position="258"/>
    </location>
</feature>
<dbReference type="InterPro" id="IPR017871">
    <property type="entry name" value="ABC_transporter-like_CS"/>
</dbReference>
<dbReference type="GO" id="GO:0005524">
    <property type="term" value="F:ATP binding"/>
    <property type="evidence" value="ECO:0007669"/>
    <property type="project" value="UniProtKB-KW"/>
</dbReference>
<dbReference type="InterPro" id="IPR027417">
    <property type="entry name" value="P-loop_NTPase"/>
</dbReference>
<keyword evidence="6" id="KW-0547">Nucleotide-binding</keyword>
<protein>
    <submittedName>
        <fullName evidence="12">Putative siderophore transport system ATP-binding protein YusV</fullName>
    </submittedName>
</protein>
<dbReference type="Proteomes" id="UP000094622">
    <property type="component" value="Unassembled WGS sequence"/>
</dbReference>
<evidence type="ECO:0000313" key="12">
    <source>
        <dbReference type="EMBL" id="ODN72155.1"/>
    </source>
</evidence>
<sequence>MPLPDVATRAPATRLVAADTTLAADGVSIGYGRSTIVGDLALAVPRGRFTVLVGPNGSGKSTILRTLAGLMSPRAGTVLLDGNAIASLPSRELARRIGVLSQGPRPPEGLTVEDLVQQGRYPHRSLFGRWSEADETACAEALRLTGTDSLRDRPLDSLSGGQRQRAWIAMTLAQQTDVLLLDEPTTFLDLAHQLEVLDLVADLVAERGKTAVAVLHDLNQAARYADHMVLLKAGRVVAEGPPAEVITAAAVADVFGVASSIVADPETGTPMCVPVARRGRRGERGV</sequence>
<reference evidence="12 13" key="1">
    <citation type="submission" date="2016-07" db="EMBL/GenBank/DDBJ databases">
        <title>Draft Genome Sequence of Methylobrevis pamukkalensis PK2.</title>
        <authorList>
            <person name="Vasilenko O.V."/>
            <person name="Doronina N.V."/>
            <person name="Shmareva M.N."/>
            <person name="Tarlachkov S.V."/>
            <person name="Mustakhimov I."/>
            <person name="Trotsenko Y.A."/>
        </authorList>
    </citation>
    <scope>NUCLEOTIDE SEQUENCE [LARGE SCALE GENOMIC DNA]</scope>
    <source>
        <strain evidence="12 13">PK2</strain>
    </source>
</reference>
<dbReference type="GO" id="GO:0005886">
    <property type="term" value="C:plasma membrane"/>
    <property type="evidence" value="ECO:0007669"/>
    <property type="project" value="UniProtKB-SubCell"/>
</dbReference>
<dbReference type="Gene3D" id="3.40.50.300">
    <property type="entry name" value="P-loop containing nucleotide triphosphate hydrolases"/>
    <property type="match status" value="1"/>
</dbReference>
<evidence type="ECO:0000256" key="4">
    <source>
        <dbReference type="ARBA" id="ARBA00022475"/>
    </source>
</evidence>
<dbReference type="GO" id="GO:0016887">
    <property type="term" value="F:ATP hydrolysis activity"/>
    <property type="evidence" value="ECO:0007669"/>
    <property type="project" value="InterPro"/>
</dbReference>
<dbReference type="InterPro" id="IPR051535">
    <property type="entry name" value="Siderophore_ABC-ATPase"/>
</dbReference>
<evidence type="ECO:0000256" key="9">
    <source>
        <dbReference type="ARBA" id="ARBA00023065"/>
    </source>
</evidence>
<dbReference type="AlphaFoldDB" id="A0A1E3H7M6"/>
<keyword evidence="10" id="KW-0472">Membrane</keyword>
<dbReference type="InterPro" id="IPR003439">
    <property type="entry name" value="ABC_transporter-like_ATP-bd"/>
</dbReference>
<keyword evidence="9" id="KW-0406">Ion transport</keyword>
<keyword evidence="7 12" id="KW-0067">ATP-binding</keyword>
<dbReference type="InterPro" id="IPR003593">
    <property type="entry name" value="AAA+_ATPase"/>
</dbReference>
<proteinExistence type="inferred from homology"/>
<accession>A0A1E3H7M6</accession>
<evidence type="ECO:0000256" key="1">
    <source>
        <dbReference type="ARBA" id="ARBA00004202"/>
    </source>
</evidence>